<accession>A0AAE0ANZ7</accession>
<organism evidence="4 5">
    <name type="scientific">Dipteronia sinensis</name>
    <dbReference type="NCBI Taxonomy" id="43782"/>
    <lineage>
        <taxon>Eukaryota</taxon>
        <taxon>Viridiplantae</taxon>
        <taxon>Streptophyta</taxon>
        <taxon>Embryophyta</taxon>
        <taxon>Tracheophyta</taxon>
        <taxon>Spermatophyta</taxon>
        <taxon>Magnoliopsida</taxon>
        <taxon>eudicotyledons</taxon>
        <taxon>Gunneridae</taxon>
        <taxon>Pentapetalae</taxon>
        <taxon>rosids</taxon>
        <taxon>malvids</taxon>
        <taxon>Sapindales</taxon>
        <taxon>Sapindaceae</taxon>
        <taxon>Hippocastanoideae</taxon>
        <taxon>Acereae</taxon>
        <taxon>Dipteronia</taxon>
    </lineage>
</organism>
<gene>
    <name evidence="4" type="ORF">Dsin_015025</name>
</gene>
<dbReference type="Gene3D" id="3.30.70.330">
    <property type="match status" value="1"/>
</dbReference>
<keyword evidence="5" id="KW-1185">Reference proteome</keyword>
<dbReference type="EMBL" id="JANJYJ010000004">
    <property type="protein sequence ID" value="KAK3221055.1"/>
    <property type="molecule type" value="Genomic_DNA"/>
</dbReference>
<feature type="compositionally biased region" description="Basic and acidic residues" evidence="2">
    <location>
        <begin position="141"/>
        <end position="160"/>
    </location>
</feature>
<evidence type="ECO:0000256" key="2">
    <source>
        <dbReference type="SAM" id="MobiDB-lite"/>
    </source>
</evidence>
<keyword evidence="1" id="KW-0694">RNA-binding</keyword>
<dbReference type="AlphaFoldDB" id="A0AAE0ANZ7"/>
<name>A0AAE0ANZ7_9ROSI</name>
<evidence type="ECO:0000259" key="3">
    <source>
        <dbReference type="PROSITE" id="PS50102"/>
    </source>
</evidence>
<dbReference type="InterPro" id="IPR012677">
    <property type="entry name" value="Nucleotide-bd_a/b_plait_sf"/>
</dbReference>
<dbReference type="PROSITE" id="PS50102">
    <property type="entry name" value="RRM"/>
    <property type="match status" value="1"/>
</dbReference>
<sequence length="160" mass="19097">MSEIGRERERSDGFFRRDDRNDFRSSLFSVFIDNLNPTVDSSSLWGIFKPHGRLRDVFLCTKNRQRRSAYAFIRFETEEEANRVAKRVDGMHVYCWPIRANLVSLGWNRKRSGVGEGIYNYEASRDYRKQDSFKHRRGRRSFSEDGKRFVTKERGERRKA</sequence>
<reference evidence="4" key="1">
    <citation type="journal article" date="2023" name="Plant J.">
        <title>Genome sequences and population genomics provide insights into the demographic history, inbreeding, and mutation load of two 'living fossil' tree species of Dipteronia.</title>
        <authorList>
            <person name="Feng Y."/>
            <person name="Comes H.P."/>
            <person name="Chen J."/>
            <person name="Zhu S."/>
            <person name="Lu R."/>
            <person name="Zhang X."/>
            <person name="Li P."/>
            <person name="Qiu J."/>
            <person name="Olsen K.M."/>
            <person name="Qiu Y."/>
        </authorList>
    </citation>
    <scope>NUCLEOTIDE SEQUENCE</scope>
    <source>
        <strain evidence="4">NBL</strain>
    </source>
</reference>
<dbReference type="SUPFAM" id="SSF54928">
    <property type="entry name" value="RNA-binding domain, RBD"/>
    <property type="match status" value="1"/>
</dbReference>
<dbReference type="GO" id="GO:0003723">
    <property type="term" value="F:RNA binding"/>
    <property type="evidence" value="ECO:0007669"/>
    <property type="project" value="UniProtKB-UniRule"/>
</dbReference>
<feature type="domain" description="RRM" evidence="3">
    <location>
        <begin position="28"/>
        <end position="110"/>
    </location>
</feature>
<dbReference type="Pfam" id="PF00076">
    <property type="entry name" value="RRM_1"/>
    <property type="match status" value="1"/>
</dbReference>
<dbReference type="CDD" id="cd00590">
    <property type="entry name" value="RRM_SF"/>
    <property type="match status" value="1"/>
</dbReference>
<evidence type="ECO:0000313" key="5">
    <source>
        <dbReference type="Proteomes" id="UP001281410"/>
    </source>
</evidence>
<dbReference type="SMART" id="SM00360">
    <property type="entry name" value="RRM"/>
    <property type="match status" value="1"/>
</dbReference>
<evidence type="ECO:0000256" key="1">
    <source>
        <dbReference type="PROSITE-ProRule" id="PRU00176"/>
    </source>
</evidence>
<dbReference type="InterPro" id="IPR000504">
    <property type="entry name" value="RRM_dom"/>
</dbReference>
<dbReference type="InterPro" id="IPR035979">
    <property type="entry name" value="RBD_domain_sf"/>
</dbReference>
<feature type="region of interest" description="Disordered" evidence="2">
    <location>
        <begin position="131"/>
        <end position="160"/>
    </location>
</feature>
<protein>
    <recommendedName>
        <fullName evidence="3">RRM domain-containing protein</fullName>
    </recommendedName>
</protein>
<proteinExistence type="predicted"/>
<evidence type="ECO:0000313" key="4">
    <source>
        <dbReference type="EMBL" id="KAK3221055.1"/>
    </source>
</evidence>
<comment type="caution">
    <text evidence="4">The sequence shown here is derived from an EMBL/GenBank/DDBJ whole genome shotgun (WGS) entry which is preliminary data.</text>
</comment>
<dbReference type="Proteomes" id="UP001281410">
    <property type="component" value="Unassembled WGS sequence"/>
</dbReference>